<feature type="domain" description="Bacteriophage phiJL001 Gp84 C-terminal" evidence="2">
    <location>
        <begin position="194"/>
        <end position="276"/>
    </location>
</feature>
<name>A0A839AAC5_9HYPH</name>
<dbReference type="AlphaFoldDB" id="A0A839AAC5"/>
<gene>
    <name evidence="3" type="ORF">H2509_04435</name>
</gene>
<dbReference type="InterPro" id="IPR018964">
    <property type="entry name" value="Phage_phiJL001_Gp84_C"/>
</dbReference>
<keyword evidence="4" id="KW-1185">Reference proteome</keyword>
<proteinExistence type="predicted"/>
<dbReference type="EMBL" id="JACFXV010000043">
    <property type="protein sequence ID" value="MBA5776371.1"/>
    <property type="molecule type" value="Genomic_DNA"/>
</dbReference>
<organism evidence="3 4">
    <name type="scientific">Stappia albiluteola</name>
    <dbReference type="NCBI Taxonomy" id="2758565"/>
    <lineage>
        <taxon>Bacteria</taxon>
        <taxon>Pseudomonadati</taxon>
        <taxon>Pseudomonadota</taxon>
        <taxon>Alphaproteobacteria</taxon>
        <taxon>Hyphomicrobiales</taxon>
        <taxon>Stappiaceae</taxon>
        <taxon>Stappia</taxon>
    </lineage>
</organism>
<comment type="caution">
    <text evidence="3">The sequence shown here is derived from an EMBL/GenBank/DDBJ whole genome shotgun (WGS) entry which is preliminary data.</text>
</comment>
<evidence type="ECO:0000313" key="4">
    <source>
        <dbReference type="Proteomes" id="UP000541109"/>
    </source>
</evidence>
<reference evidence="3 4" key="1">
    <citation type="submission" date="2020-07" db="EMBL/GenBank/DDBJ databases">
        <title>Stappia sp., F7233, whole genome shotgun sequencing project.</title>
        <authorList>
            <person name="Jiang S."/>
            <person name="Liu Z.W."/>
            <person name="Du Z.J."/>
        </authorList>
    </citation>
    <scope>NUCLEOTIDE SEQUENCE [LARGE SCALE GENOMIC DNA]</scope>
    <source>
        <strain evidence="3 4">F7233</strain>
    </source>
</reference>
<protein>
    <submittedName>
        <fullName evidence="3">DUF2163 domain-containing protein</fullName>
    </submittedName>
</protein>
<dbReference type="Pfam" id="PF09356">
    <property type="entry name" value="Phage_BR0599"/>
    <property type="match status" value="1"/>
</dbReference>
<accession>A0A839AAC5</accession>
<dbReference type="Proteomes" id="UP000541109">
    <property type="component" value="Unassembled WGS sequence"/>
</dbReference>
<dbReference type="NCBIfam" id="TIGR02218">
    <property type="entry name" value="phg_TIGR02218"/>
    <property type="match status" value="1"/>
</dbReference>
<dbReference type="RefSeq" id="WP_182162721.1">
    <property type="nucleotide sequence ID" value="NZ_JACFXV010000043.1"/>
</dbReference>
<evidence type="ECO:0000313" key="3">
    <source>
        <dbReference type="EMBL" id="MBA5776371.1"/>
    </source>
</evidence>
<evidence type="ECO:0000256" key="1">
    <source>
        <dbReference type="SAM" id="MobiDB-lite"/>
    </source>
</evidence>
<sequence>MKELPSEFASRLAQETTTLAHCWTVTRRDGLVLGFTDHDRPILLNGVPHEPGQGLETGAATSGPGLSPGTAEVTGFLASESLGEDDLAMGRFDGALVEVFRVDWREPSLNVLVRCAEVGEVTREGNAFRAELRSLAHRLNQQRGRVFSSRCDADLGDGRCRVDIEDPAYSSLCVVEGGTAQRLRVSGLESFAAGWFSGGRLTVLDGPDGGHSVEIAGHRIEAGEAVIDLFLPLSEAPAPGTQARVRAGCDKRFSTCSQKFANSLNFQGFPHMPGADFVFSYPSRGAAENDGGPLIG</sequence>
<dbReference type="Pfam" id="PF09931">
    <property type="entry name" value="Phage_phiJL001_Gp84_N"/>
    <property type="match status" value="1"/>
</dbReference>
<evidence type="ECO:0000259" key="2">
    <source>
        <dbReference type="Pfam" id="PF09356"/>
    </source>
</evidence>
<dbReference type="InterPro" id="IPR011928">
    <property type="entry name" value="Phage_phiJL001_Gp84"/>
</dbReference>
<feature type="region of interest" description="Disordered" evidence="1">
    <location>
        <begin position="48"/>
        <end position="72"/>
    </location>
</feature>